<dbReference type="InterPro" id="IPR016088">
    <property type="entry name" value="Chalcone_isomerase_3-sand"/>
</dbReference>
<keyword evidence="3" id="KW-1185">Reference proteome</keyword>
<accession>A0A8T0GHY7</accession>
<organism evidence="2 3">
    <name type="scientific">Ceratodon purpureus</name>
    <name type="common">Fire moss</name>
    <name type="synonym">Dicranum purpureum</name>
    <dbReference type="NCBI Taxonomy" id="3225"/>
    <lineage>
        <taxon>Eukaryota</taxon>
        <taxon>Viridiplantae</taxon>
        <taxon>Streptophyta</taxon>
        <taxon>Embryophyta</taxon>
        <taxon>Bryophyta</taxon>
        <taxon>Bryophytina</taxon>
        <taxon>Bryopsida</taxon>
        <taxon>Dicranidae</taxon>
        <taxon>Pseudoditrichales</taxon>
        <taxon>Ditrichaceae</taxon>
        <taxon>Ceratodon</taxon>
    </lineage>
</organism>
<dbReference type="SUPFAM" id="SSF54626">
    <property type="entry name" value="Chalcone isomerase"/>
    <property type="match status" value="1"/>
</dbReference>
<dbReference type="InterPro" id="IPR016087">
    <property type="entry name" value="Chalcone_isomerase"/>
</dbReference>
<dbReference type="GO" id="GO:0016872">
    <property type="term" value="F:intramolecular lyase activity"/>
    <property type="evidence" value="ECO:0007669"/>
    <property type="project" value="InterPro"/>
</dbReference>
<dbReference type="AlphaFoldDB" id="A0A8T0GHY7"/>
<name>A0A8T0GHY7_CERPU</name>
<dbReference type="InterPro" id="IPR036298">
    <property type="entry name" value="Chalcone_isomerase_sf"/>
</dbReference>
<dbReference type="PANTHER" id="PTHR47698:SF2">
    <property type="entry name" value="FATTY-ACID-BINDING PROTEIN 3, CHLOROPLASTIC"/>
    <property type="match status" value="1"/>
</dbReference>
<dbReference type="OrthoDB" id="1904854at2759"/>
<dbReference type="Pfam" id="PF16036">
    <property type="entry name" value="Chalcone_3"/>
    <property type="match status" value="1"/>
</dbReference>
<evidence type="ECO:0000313" key="3">
    <source>
        <dbReference type="Proteomes" id="UP000822688"/>
    </source>
</evidence>
<dbReference type="PANTHER" id="PTHR47698">
    <property type="entry name" value="FATTY-ACID-BINDING PROTEIN 3, CHLOROPLASTIC"/>
    <property type="match status" value="1"/>
</dbReference>
<evidence type="ECO:0000313" key="2">
    <source>
        <dbReference type="EMBL" id="KAG0556762.1"/>
    </source>
</evidence>
<protein>
    <recommendedName>
        <fullName evidence="1">Chalcone isomerase domain-containing protein</fullName>
    </recommendedName>
</protein>
<dbReference type="Proteomes" id="UP000822688">
    <property type="component" value="Chromosome 11"/>
</dbReference>
<comment type="caution">
    <text evidence="2">The sequence shown here is derived from an EMBL/GenBank/DDBJ whole genome shotgun (WGS) entry which is preliminary data.</text>
</comment>
<dbReference type="EMBL" id="CM026432">
    <property type="protein sequence ID" value="KAG0556762.1"/>
    <property type="molecule type" value="Genomic_DNA"/>
</dbReference>
<reference evidence="2 3" key="1">
    <citation type="submission" date="2020-06" db="EMBL/GenBank/DDBJ databases">
        <title>WGS assembly of Ceratodon purpureus strain R40.</title>
        <authorList>
            <person name="Carey S.B."/>
            <person name="Jenkins J."/>
            <person name="Shu S."/>
            <person name="Lovell J.T."/>
            <person name="Sreedasyam A."/>
            <person name="Maumus F."/>
            <person name="Tiley G.P."/>
            <person name="Fernandez-Pozo N."/>
            <person name="Barry K."/>
            <person name="Chen C."/>
            <person name="Wang M."/>
            <person name="Lipzen A."/>
            <person name="Daum C."/>
            <person name="Saski C.A."/>
            <person name="Payton A.C."/>
            <person name="Mcbreen J.C."/>
            <person name="Conrad R.E."/>
            <person name="Kollar L.M."/>
            <person name="Olsson S."/>
            <person name="Huttunen S."/>
            <person name="Landis J.B."/>
            <person name="Wickett N.J."/>
            <person name="Johnson M.G."/>
            <person name="Rensing S.A."/>
            <person name="Grimwood J."/>
            <person name="Schmutz J."/>
            <person name="Mcdaniel S.F."/>
        </authorList>
    </citation>
    <scope>NUCLEOTIDE SEQUENCE [LARGE SCALE GENOMIC DNA]</scope>
    <source>
        <strain evidence="2 3">R40</strain>
    </source>
</reference>
<sequence length="261" mass="28830">MQQLLHKCFANTSRDIITQSPDQTSQSVGFTSRAMAMAGARRMALLALAPLVSTSASAHDAVLSEANATEKVVMEPFTGIGFEQQKQIDNTDYHLHATAVRCMLGQCKMAMARAYAVGLYTEDKQPVNETAVLTGAMRRSLVLVMDKDVAGHHIAKGFDKSLLPRVRKAQAGSKRGAGKNALRDFTSCFNRQKMLKKGSEVALLWTPDDKLVVYIDNRVVAVIDSPILCRAVFDMYLGEDSVFRKYRNMSFTFHDDVTTEA</sequence>
<feature type="domain" description="Chalcone isomerase" evidence="1">
    <location>
        <begin position="77"/>
        <end position="242"/>
    </location>
</feature>
<proteinExistence type="predicted"/>
<dbReference type="Gene3D" id="3.50.70.10">
    <property type="match status" value="1"/>
</dbReference>
<gene>
    <name evidence="2" type="ORF">KC19_11G077500</name>
</gene>
<evidence type="ECO:0000259" key="1">
    <source>
        <dbReference type="Pfam" id="PF16036"/>
    </source>
</evidence>